<dbReference type="Proteomes" id="UP000001878">
    <property type="component" value="Segment"/>
</dbReference>
<feature type="region of interest" description="Disordered" evidence="1">
    <location>
        <begin position="28"/>
        <end position="49"/>
    </location>
</feature>
<protein>
    <submittedName>
        <fullName evidence="2">Uncharacterized protein</fullName>
    </submittedName>
</protein>
<organism evidence="2 3">
    <name type="scientific">Lactobacillus phage Lb338-1</name>
    <dbReference type="NCBI Taxonomy" id="2892342"/>
    <lineage>
        <taxon>Viruses</taxon>
        <taxon>Duplodnaviria</taxon>
        <taxon>Heunggongvirae</taxon>
        <taxon>Uroviricota</taxon>
        <taxon>Caudoviricetes</taxon>
        <taxon>Herelleviridae</taxon>
        <taxon>Mooreparkvirus</taxon>
        <taxon>Mooreparkvirus Lb3381</taxon>
    </lineage>
</organism>
<evidence type="ECO:0000256" key="1">
    <source>
        <dbReference type="SAM" id="MobiDB-lite"/>
    </source>
</evidence>
<dbReference type="GeneID" id="7750967"/>
<dbReference type="RefSeq" id="YP_002790791.1">
    <property type="nucleotide sequence ID" value="NC_012530.1"/>
</dbReference>
<evidence type="ECO:0000313" key="2">
    <source>
        <dbReference type="EMBL" id="ACO37033.1"/>
    </source>
</evidence>
<accession>C1KFM2</accession>
<keyword evidence="3" id="KW-1185">Reference proteome</keyword>
<sequence length="310" mass="34737">MSDVSPVTPIWMGGDTNNKVSGVDKVTNNPNKKLENNDIDNSQPTISGVEDPSEFDLQHLDAFVNKVGLKTSWEQSFICPCVNPKTLAPNPKCPICHGEGRGYLPAKDTLVAIQENDKGYAQYQAGYFDSGSAIGTVGRNSKVSAWDRITVPDAQVRQQYMFNVTDDRVADGHQIPYDVHSIIFASYMKDGILQQAMEGSEYTFDREHDKIIPNSSLIGYNLSLILSVTLRYIVVNVLKELRYQYTKRNNTSERYTELPRKLLLKREEVFHNNIPMVNTGNGEESTKPVVSQMDIISRSANKDTDKGFGF</sequence>
<dbReference type="KEGG" id="vg:7750967"/>
<gene>
    <name evidence="2" type="ORF">lb338_phage_112</name>
</gene>
<proteinExistence type="predicted"/>
<dbReference type="EMBL" id="FJ822135">
    <property type="protein sequence ID" value="ACO37033.1"/>
    <property type="molecule type" value="Genomic_DNA"/>
</dbReference>
<dbReference type="OrthoDB" id="13126at10239"/>
<reference evidence="2 3" key="1">
    <citation type="journal article" date="2009" name="Gene">
        <title>Genome of a virulent bacteriophage Lb338-1 that lyses the probiotic Lactobacillus paracasei cheese strain.</title>
        <authorList>
            <person name="Alemayehu D."/>
            <person name="Ross R.P."/>
            <person name="O'Sullivan O."/>
            <person name="Coffey A."/>
            <person name="Stanton C."/>
            <person name="Fitzgerald G.F."/>
            <person name="McAuliffe O."/>
        </authorList>
    </citation>
    <scope>NUCLEOTIDE SEQUENCE [LARGE SCALE GENOMIC DNA]</scope>
    <source>
        <strain evidence="2">Lb338-1</strain>
    </source>
</reference>
<name>C1KFM2_9CAUD</name>
<evidence type="ECO:0000313" key="3">
    <source>
        <dbReference type="Proteomes" id="UP000001878"/>
    </source>
</evidence>